<dbReference type="RefSeq" id="WP_075726619.1">
    <property type="nucleotide sequence ID" value="NZ_LTDM01000022.1"/>
</dbReference>
<evidence type="ECO:0000313" key="14">
    <source>
        <dbReference type="EMBL" id="OLS02667.1"/>
    </source>
</evidence>
<feature type="binding site" evidence="12">
    <location>
        <begin position="10"/>
        <end position="12"/>
    </location>
    <ligand>
        <name>substrate</name>
    </ligand>
</feature>
<evidence type="ECO:0000256" key="2">
    <source>
        <dbReference type="ARBA" id="ARBA00012035"/>
    </source>
</evidence>
<evidence type="ECO:0000259" key="13">
    <source>
        <dbReference type="Pfam" id="PF00294"/>
    </source>
</evidence>
<dbReference type="InterPro" id="IPR029056">
    <property type="entry name" value="Ribokinase-like"/>
</dbReference>
<keyword evidence="10 12" id="KW-0630">Potassium</keyword>
<keyword evidence="6 12" id="KW-0547">Nucleotide-binding</keyword>
<dbReference type="AlphaFoldDB" id="A0A1U7M5T3"/>
<dbReference type="InterPro" id="IPR011611">
    <property type="entry name" value="PfkB_dom"/>
</dbReference>
<evidence type="ECO:0000256" key="12">
    <source>
        <dbReference type="HAMAP-Rule" id="MF_01987"/>
    </source>
</evidence>
<comment type="similarity">
    <text evidence="12">Belongs to the carbohydrate kinase PfkB family. Ribokinase subfamily.</text>
</comment>
<feature type="active site" description="Proton acceptor" evidence="12">
    <location>
        <position position="245"/>
    </location>
</feature>
<keyword evidence="15" id="KW-1185">Reference proteome</keyword>
<dbReference type="GO" id="GO:0005524">
    <property type="term" value="F:ATP binding"/>
    <property type="evidence" value="ECO:0007669"/>
    <property type="project" value="UniProtKB-UniRule"/>
</dbReference>
<dbReference type="InterPro" id="IPR011877">
    <property type="entry name" value="Ribokinase"/>
</dbReference>
<feature type="binding site" evidence="12">
    <location>
        <position position="181"/>
    </location>
    <ligand>
        <name>ATP</name>
        <dbReference type="ChEBI" id="CHEBI:30616"/>
    </ligand>
</feature>
<dbReference type="PANTHER" id="PTHR10584">
    <property type="entry name" value="SUGAR KINASE"/>
    <property type="match status" value="1"/>
</dbReference>
<feature type="binding site" evidence="12">
    <location>
        <position position="275"/>
    </location>
    <ligand>
        <name>K(+)</name>
        <dbReference type="ChEBI" id="CHEBI:29103"/>
    </ligand>
</feature>
<dbReference type="InterPro" id="IPR002173">
    <property type="entry name" value="Carboh/pur_kinase_PfkB_CS"/>
</dbReference>
<feature type="binding site" evidence="12">
    <location>
        <position position="278"/>
    </location>
    <ligand>
        <name>K(+)</name>
        <dbReference type="ChEBI" id="CHEBI:29103"/>
    </ligand>
</feature>
<dbReference type="GO" id="GO:0046872">
    <property type="term" value="F:metal ion binding"/>
    <property type="evidence" value="ECO:0007669"/>
    <property type="project" value="UniProtKB-KW"/>
</dbReference>
<keyword evidence="4 12" id="KW-0808">Transferase</keyword>
<accession>A0A1U7M5T3</accession>
<evidence type="ECO:0000256" key="5">
    <source>
        <dbReference type="ARBA" id="ARBA00022723"/>
    </source>
</evidence>
<evidence type="ECO:0000256" key="9">
    <source>
        <dbReference type="ARBA" id="ARBA00022842"/>
    </source>
</evidence>
<feature type="binding site" evidence="12">
    <location>
        <begin position="38"/>
        <end position="42"/>
    </location>
    <ligand>
        <name>substrate</name>
    </ligand>
</feature>
<dbReference type="SUPFAM" id="SSF53613">
    <property type="entry name" value="Ribokinase-like"/>
    <property type="match status" value="1"/>
</dbReference>
<evidence type="ECO:0000256" key="8">
    <source>
        <dbReference type="ARBA" id="ARBA00022840"/>
    </source>
</evidence>
<evidence type="ECO:0000256" key="6">
    <source>
        <dbReference type="ARBA" id="ARBA00022741"/>
    </source>
</evidence>
<dbReference type="GO" id="GO:0019303">
    <property type="term" value="P:D-ribose catabolic process"/>
    <property type="evidence" value="ECO:0007669"/>
    <property type="project" value="UniProtKB-UniRule"/>
</dbReference>
<keyword evidence="11 12" id="KW-0119">Carbohydrate metabolism</keyword>
<evidence type="ECO:0000256" key="1">
    <source>
        <dbReference type="ARBA" id="ARBA00005380"/>
    </source>
</evidence>
<dbReference type="EC" id="2.7.1.15" evidence="2 12"/>
<name>A0A1U7M5T3_TISCR</name>
<gene>
    <name evidence="14" type="primary">rbsK_1</name>
    <name evidence="12" type="synonym">rbsK</name>
    <name evidence="14" type="ORF">TICRE_14680</name>
</gene>
<protein>
    <recommendedName>
        <fullName evidence="3 12">Ribokinase</fullName>
        <shortName evidence="12">RK</shortName>
        <ecNumber evidence="2 12">2.7.1.15</ecNumber>
    </recommendedName>
</protein>
<feature type="binding site" evidence="12">
    <location>
        <begin position="244"/>
        <end position="245"/>
    </location>
    <ligand>
        <name>ATP</name>
        <dbReference type="ChEBI" id="CHEBI:30616"/>
    </ligand>
</feature>
<reference evidence="14 15" key="1">
    <citation type="submission" date="2016-02" db="EMBL/GenBank/DDBJ databases">
        <title>Genome sequence of Tissierella creatinophila DSM 6911.</title>
        <authorList>
            <person name="Poehlein A."/>
            <person name="Daniel R."/>
        </authorList>
    </citation>
    <scope>NUCLEOTIDE SEQUENCE [LARGE SCALE GENOMIC DNA]</scope>
    <source>
        <strain evidence="14 15">DSM 6911</strain>
    </source>
</reference>
<evidence type="ECO:0000256" key="7">
    <source>
        <dbReference type="ARBA" id="ARBA00022777"/>
    </source>
</evidence>
<comment type="caution">
    <text evidence="12">Lacks conserved residue(s) required for the propagation of feature annotation.</text>
</comment>
<dbReference type="GO" id="GO:0005737">
    <property type="term" value="C:cytoplasm"/>
    <property type="evidence" value="ECO:0007669"/>
    <property type="project" value="UniProtKB-SubCell"/>
</dbReference>
<keyword evidence="9 12" id="KW-0460">Magnesium</keyword>
<dbReference type="InterPro" id="IPR002139">
    <property type="entry name" value="Ribo/fructo_kinase"/>
</dbReference>
<comment type="subcellular location">
    <subcellularLocation>
        <location evidence="12">Cytoplasm</location>
    </subcellularLocation>
</comment>
<dbReference type="EMBL" id="LTDM01000022">
    <property type="protein sequence ID" value="OLS02667.1"/>
    <property type="molecule type" value="Genomic_DNA"/>
</dbReference>
<feature type="domain" description="Carbohydrate kinase PfkB" evidence="13">
    <location>
        <begin position="3"/>
        <end position="286"/>
    </location>
</feature>
<organism evidence="14 15">
    <name type="scientific">Tissierella creatinophila DSM 6911</name>
    <dbReference type="NCBI Taxonomy" id="1123403"/>
    <lineage>
        <taxon>Bacteria</taxon>
        <taxon>Bacillati</taxon>
        <taxon>Bacillota</taxon>
        <taxon>Tissierellia</taxon>
        <taxon>Tissierellales</taxon>
        <taxon>Tissierellaceae</taxon>
        <taxon>Tissierella</taxon>
    </lineage>
</organism>
<comment type="caution">
    <text evidence="14">The sequence shown here is derived from an EMBL/GenBank/DDBJ whole genome shotgun (WGS) entry which is preliminary data.</text>
</comment>
<comment type="catalytic activity">
    <reaction evidence="12">
        <text>D-ribose + ATP = D-ribose 5-phosphate + ADP + H(+)</text>
        <dbReference type="Rhea" id="RHEA:13697"/>
        <dbReference type="ChEBI" id="CHEBI:15378"/>
        <dbReference type="ChEBI" id="CHEBI:30616"/>
        <dbReference type="ChEBI" id="CHEBI:47013"/>
        <dbReference type="ChEBI" id="CHEBI:78346"/>
        <dbReference type="ChEBI" id="CHEBI:456216"/>
        <dbReference type="EC" id="2.7.1.15"/>
    </reaction>
</comment>
<sequence>MKILNFGSLNLDYVYSVDQFVRPGETKSSKKREVFAGGKGLNQSIALARSGAHVYHAGAVGKLDGNILVEVLKTNNVNTDFVREIEDVSTGHAIIQVNDDGENCILLFGGANQMMNLDQIDNILDKFSKGDFLILQNEINMLQYIVEKAHEKGLIIVLNPSPIDENIFKLNLDYIDYFILNEIEAADICGIDISENLLESLGDKFPKAKIVLTLGEKGVKFKDGDLILEHGIFDVKAVDTTAAGDTFTGYFIGSLVQGYSVKEALRLASLASATAVSRMGAETSIPFMKEVRTSKLRLK</sequence>
<dbReference type="PROSITE" id="PS00583">
    <property type="entry name" value="PFKB_KINASES_1"/>
    <property type="match status" value="1"/>
</dbReference>
<comment type="function">
    <text evidence="12">Catalyzes the phosphorylation of ribose at O-5 in a reaction requiring ATP and magnesium. The resulting D-ribose-5-phosphate can then be used either for sythesis of nucleotides, histidine, and tryptophan, or as a component of the pentose phosphate pathway.</text>
</comment>
<feature type="binding site" evidence="12">
    <location>
        <position position="239"/>
    </location>
    <ligand>
        <name>K(+)</name>
        <dbReference type="ChEBI" id="CHEBI:29103"/>
    </ligand>
</feature>
<dbReference type="PRINTS" id="PR00990">
    <property type="entry name" value="RIBOKINASE"/>
</dbReference>
<dbReference type="UniPathway" id="UPA00916">
    <property type="reaction ID" value="UER00889"/>
</dbReference>
<feature type="binding site" evidence="12">
    <location>
        <position position="138"/>
    </location>
    <ligand>
        <name>substrate</name>
    </ligand>
</feature>
<proteinExistence type="inferred from homology"/>
<evidence type="ECO:0000313" key="15">
    <source>
        <dbReference type="Proteomes" id="UP000186112"/>
    </source>
</evidence>
<dbReference type="CDD" id="cd01174">
    <property type="entry name" value="ribokinase"/>
    <property type="match status" value="1"/>
</dbReference>
<dbReference type="OrthoDB" id="9775849at2"/>
<comment type="activity regulation">
    <text evidence="12">Activated by a monovalent cation that binds near, but not in, the active site. The most likely occupant of the site in vivo is potassium. Ion binding induces a conformational change that may alter substrate affinity.</text>
</comment>
<feature type="binding site" evidence="12">
    <location>
        <position position="241"/>
    </location>
    <ligand>
        <name>K(+)</name>
        <dbReference type="ChEBI" id="CHEBI:29103"/>
    </ligand>
</feature>
<comment type="pathway">
    <text evidence="12">Carbohydrate metabolism; D-ribose degradation; D-ribose 5-phosphate from beta-D-ribopyranose: step 2/2.</text>
</comment>
<dbReference type="Pfam" id="PF00294">
    <property type="entry name" value="PfkB"/>
    <property type="match status" value="1"/>
</dbReference>
<keyword evidence="12" id="KW-0963">Cytoplasm</keyword>
<dbReference type="HAMAP" id="MF_01987">
    <property type="entry name" value="Ribokinase"/>
    <property type="match status" value="1"/>
</dbReference>
<comment type="similarity">
    <text evidence="1">Belongs to the carbohydrate kinase pfkB family.</text>
</comment>
<evidence type="ECO:0000256" key="11">
    <source>
        <dbReference type="ARBA" id="ARBA00023277"/>
    </source>
</evidence>
<dbReference type="GO" id="GO:0004747">
    <property type="term" value="F:ribokinase activity"/>
    <property type="evidence" value="ECO:0007669"/>
    <property type="project" value="UniProtKB-UniRule"/>
</dbReference>
<keyword evidence="7 12" id="KW-0418">Kinase</keyword>
<feature type="binding site" evidence="12">
    <location>
        <position position="280"/>
    </location>
    <ligand>
        <name>K(+)</name>
        <dbReference type="ChEBI" id="CHEBI:29103"/>
    </ligand>
</feature>
<comment type="subunit">
    <text evidence="12">Homodimer.</text>
</comment>
<evidence type="ECO:0000256" key="4">
    <source>
        <dbReference type="ARBA" id="ARBA00022679"/>
    </source>
</evidence>
<feature type="binding site" evidence="12">
    <location>
        <position position="245"/>
    </location>
    <ligand>
        <name>substrate</name>
    </ligand>
</feature>
<keyword evidence="5 12" id="KW-0479">Metal-binding</keyword>
<comment type="cofactor">
    <cofactor evidence="12">
        <name>Mg(2+)</name>
        <dbReference type="ChEBI" id="CHEBI:18420"/>
    </cofactor>
    <text evidence="12">Requires a divalent cation, most likely magnesium in vivo, as an electrophilic catalyst to aid phosphoryl group transfer. It is the chelate of the metal and the nucleotide that is the actual substrate.</text>
</comment>
<feature type="binding site" evidence="12">
    <location>
        <begin position="213"/>
        <end position="218"/>
    </location>
    <ligand>
        <name>ATP</name>
        <dbReference type="ChEBI" id="CHEBI:30616"/>
    </ligand>
</feature>
<evidence type="ECO:0000256" key="3">
    <source>
        <dbReference type="ARBA" id="ARBA00016943"/>
    </source>
</evidence>
<evidence type="ECO:0000256" key="10">
    <source>
        <dbReference type="ARBA" id="ARBA00022958"/>
    </source>
</evidence>
<dbReference type="Gene3D" id="3.40.1190.20">
    <property type="match status" value="1"/>
</dbReference>
<dbReference type="Proteomes" id="UP000186112">
    <property type="component" value="Unassembled WGS sequence"/>
</dbReference>
<keyword evidence="8 12" id="KW-0067">ATP-binding</keyword>
<feature type="binding site" evidence="12">
    <location>
        <position position="284"/>
    </location>
    <ligand>
        <name>K(+)</name>
        <dbReference type="ChEBI" id="CHEBI:29103"/>
    </ligand>
</feature>
<dbReference type="PANTHER" id="PTHR10584:SF166">
    <property type="entry name" value="RIBOKINASE"/>
    <property type="match status" value="1"/>
</dbReference>